<evidence type="ECO:0000259" key="2">
    <source>
        <dbReference type="SMART" id="SM00421"/>
    </source>
</evidence>
<feature type="domain" description="HTH luxR-type" evidence="2">
    <location>
        <begin position="281"/>
        <end position="334"/>
    </location>
</feature>
<dbReference type="PANTHER" id="PTHR34293">
    <property type="entry name" value="HTH-TYPE TRANSCRIPTIONAL REGULATOR TRMBL2"/>
    <property type="match status" value="1"/>
</dbReference>
<reference evidence="4" key="1">
    <citation type="journal article" date="2019" name="Int. J. Syst. Evol. Microbiol.">
        <title>The Global Catalogue of Microorganisms (GCM) 10K type strain sequencing project: providing services to taxonomists for standard genome sequencing and annotation.</title>
        <authorList>
            <consortium name="The Broad Institute Genomics Platform"/>
            <consortium name="The Broad Institute Genome Sequencing Center for Infectious Disease"/>
            <person name="Wu L."/>
            <person name="Ma J."/>
        </authorList>
    </citation>
    <scope>NUCLEOTIDE SEQUENCE [LARGE SCALE GENOMIC DNA]</scope>
    <source>
        <strain evidence="4">CGMCC 4.7275</strain>
    </source>
</reference>
<dbReference type="InterPro" id="IPR051797">
    <property type="entry name" value="TrmB-like"/>
</dbReference>
<gene>
    <name evidence="3" type="ORF">GCM10011583_39800</name>
</gene>
<organism evidence="3 4">
    <name type="scientific">Streptomyces camponoticapitis</name>
    <dbReference type="NCBI Taxonomy" id="1616125"/>
    <lineage>
        <taxon>Bacteria</taxon>
        <taxon>Bacillati</taxon>
        <taxon>Actinomycetota</taxon>
        <taxon>Actinomycetes</taxon>
        <taxon>Kitasatosporales</taxon>
        <taxon>Streptomycetaceae</taxon>
        <taxon>Streptomyces</taxon>
    </lineage>
</organism>
<name>A0ABQ2EF55_9ACTN</name>
<dbReference type="SUPFAM" id="SSF46894">
    <property type="entry name" value="C-terminal effector domain of the bipartite response regulators"/>
    <property type="match status" value="1"/>
</dbReference>
<dbReference type="SMART" id="SM00421">
    <property type="entry name" value="HTH_LUXR"/>
    <property type="match status" value="1"/>
</dbReference>
<dbReference type="InterPro" id="IPR000792">
    <property type="entry name" value="Tscrpt_reg_LuxR_C"/>
</dbReference>
<dbReference type="Gene3D" id="1.10.10.10">
    <property type="entry name" value="Winged helix-like DNA-binding domain superfamily/Winged helix DNA-binding domain"/>
    <property type="match status" value="1"/>
</dbReference>
<dbReference type="PANTHER" id="PTHR34293:SF1">
    <property type="entry name" value="HTH-TYPE TRANSCRIPTIONAL REGULATOR TRMBL2"/>
    <property type="match status" value="1"/>
</dbReference>
<proteinExistence type="predicted"/>
<accession>A0ABQ2EF55</accession>
<dbReference type="Proteomes" id="UP000660265">
    <property type="component" value="Unassembled WGS sequence"/>
</dbReference>
<dbReference type="PRINTS" id="PR00038">
    <property type="entry name" value="HTHLUXR"/>
</dbReference>
<keyword evidence="4" id="KW-1185">Reference proteome</keyword>
<evidence type="ECO:0000313" key="3">
    <source>
        <dbReference type="EMBL" id="GGK04088.1"/>
    </source>
</evidence>
<dbReference type="InterPro" id="IPR036388">
    <property type="entry name" value="WH-like_DNA-bd_sf"/>
</dbReference>
<evidence type="ECO:0000256" key="1">
    <source>
        <dbReference type="SAM" id="MobiDB-lite"/>
    </source>
</evidence>
<comment type="caution">
    <text evidence="3">The sequence shown here is derived from an EMBL/GenBank/DDBJ whole genome shotgun (WGS) entry which is preliminary data.</text>
</comment>
<evidence type="ECO:0000313" key="4">
    <source>
        <dbReference type="Proteomes" id="UP000660265"/>
    </source>
</evidence>
<feature type="compositionally biased region" description="Basic and acidic residues" evidence="1">
    <location>
        <begin position="10"/>
        <end position="21"/>
    </location>
</feature>
<dbReference type="RefSeq" id="WP_189108844.1">
    <property type="nucleotide sequence ID" value="NZ_BMMV01000012.1"/>
</dbReference>
<dbReference type="InterPro" id="IPR016032">
    <property type="entry name" value="Sig_transdc_resp-reg_C-effctor"/>
</dbReference>
<feature type="region of interest" description="Disordered" evidence="1">
    <location>
        <begin position="1"/>
        <end position="21"/>
    </location>
</feature>
<sequence>MTAETNPKATKRDEKQKTNRVEAEVEIDSILPPEARALYARLIAGEIVSGDVPGVESLLALGAVMEEPLGGYVPVSLDRLERRLRASVQDELARTARRLEEIPALLDELRSHQPSVAEALRAGSRYLTGVEATNRQIGEAAEEARELLAAQPGVRTRRVLTQAFNRDLAALSRGVALRTLYHVSARTNPDVRERVAVMAPKGALFRTLARPFLRVLVFDRKVAFFSDHLEGRPDSAGAWMVRDPAVCAYLAESFEQEWTLAQEWHAPERSGEGTTGRTVSTQLQRTILRALVAGQDQQQIATALGYSSRTINVHLTNLRAELGYETVYQLVHWWATSPERDLD</sequence>
<dbReference type="Pfam" id="PF00196">
    <property type="entry name" value="GerE"/>
    <property type="match status" value="1"/>
</dbReference>
<dbReference type="EMBL" id="BMMV01000012">
    <property type="protein sequence ID" value="GGK04088.1"/>
    <property type="molecule type" value="Genomic_DNA"/>
</dbReference>
<protein>
    <recommendedName>
        <fullName evidence="2">HTH luxR-type domain-containing protein</fullName>
    </recommendedName>
</protein>